<gene>
    <name evidence="1" type="ORF">BpHYR1_002697</name>
</gene>
<sequence>MSMIEENTIRTTVVYLLNYSNHGLNFIFYGITCQKYRNELFQLINNIFVKKSNKNDQKYELVTSVVDRRRMTTVLDQD</sequence>
<comment type="caution">
    <text evidence="1">The sequence shown here is derived from an EMBL/GenBank/DDBJ whole genome shotgun (WGS) entry which is preliminary data.</text>
</comment>
<dbReference type="Proteomes" id="UP000276133">
    <property type="component" value="Unassembled WGS sequence"/>
</dbReference>
<reference evidence="1 2" key="1">
    <citation type="journal article" date="2018" name="Sci. Rep.">
        <title>Genomic signatures of local adaptation to the degree of environmental predictability in rotifers.</title>
        <authorList>
            <person name="Franch-Gras L."/>
            <person name="Hahn C."/>
            <person name="Garcia-Roger E.M."/>
            <person name="Carmona M.J."/>
            <person name="Serra M."/>
            <person name="Gomez A."/>
        </authorList>
    </citation>
    <scope>NUCLEOTIDE SEQUENCE [LARGE SCALE GENOMIC DNA]</scope>
    <source>
        <strain evidence="1">HYR1</strain>
    </source>
</reference>
<dbReference type="AlphaFoldDB" id="A0A3M7QH26"/>
<evidence type="ECO:0000313" key="1">
    <source>
        <dbReference type="EMBL" id="RNA10736.1"/>
    </source>
</evidence>
<dbReference type="OrthoDB" id="9990906at2759"/>
<protein>
    <submittedName>
        <fullName evidence="1">Uncharacterized protein</fullName>
    </submittedName>
</protein>
<organism evidence="1 2">
    <name type="scientific">Brachionus plicatilis</name>
    <name type="common">Marine rotifer</name>
    <name type="synonym">Brachionus muelleri</name>
    <dbReference type="NCBI Taxonomy" id="10195"/>
    <lineage>
        <taxon>Eukaryota</taxon>
        <taxon>Metazoa</taxon>
        <taxon>Spiralia</taxon>
        <taxon>Gnathifera</taxon>
        <taxon>Rotifera</taxon>
        <taxon>Eurotatoria</taxon>
        <taxon>Monogononta</taxon>
        <taxon>Pseudotrocha</taxon>
        <taxon>Ploima</taxon>
        <taxon>Brachionidae</taxon>
        <taxon>Brachionus</taxon>
    </lineage>
</organism>
<keyword evidence="2" id="KW-1185">Reference proteome</keyword>
<accession>A0A3M7QH26</accession>
<proteinExistence type="predicted"/>
<dbReference type="Gene3D" id="1.20.1070.10">
    <property type="entry name" value="Rhodopsin 7-helix transmembrane proteins"/>
    <property type="match status" value="1"/>
</dbReference>
<dbReference type="EMBL" id="REGN01006122">
    <property type="protein sequence ID" value="RNA10736.1"/>
    <property type="molecule type" value="Genomic_DNA"/>
</dbReference>
<name>A0A3M7QH26_BRAPC</name>
<evidence type="ECO:0000313" key="2">
    <source>
        <dbReference type="Proteomes" id="UP000276133"/>
    </source>
</evidence>